<dbReference type="Gene3D" id="2.40.50.230">
    <property type="entry name" value="Gp5 N-terminal domain"/>
    <property type="match status" value="1"/>
</dbReference>
<dbReference type="Pfam" id="PF04717">
    <property type="entry name" value="Phage_base_V"/>
    <property type="match status" value="1"/>
</dbReference>
<sequence length="195" mass="20574">MNAELMRLLENILRQGVVEQISADKQAVRVRSGRLLTTWIRWNVTRAGAFSIWLPPSIGEQVWIGCPGGNPENAFVIGSAYSADNPPTGSSLLEISITAPDGARLHYDAADDAGALSVTGIKTAHIQAETRVTLDAPEVECTEKLKARTFELTHGGTMAGDVIHSGGVLQSNGITVHEHKHGGVQSGGSTTGGPQ</sequence>
<dbReference type="EMBL" id="CP048108">
    <property type="protein sequence ID" value="QHS44699.1"/>
    <property type="molecule type" value="Genomic_DNA"/>
</dbReference>
<dbReference type="NCBIfam" id="TIGR01644">
    <property type="entry name" value="phage_P2_V"/>
    <property type="match status" value="1"/>
</dbReference>
<evidence type="ECO:0000313" key="1">
    <source>
        <dbReference type="EMBL" id="QHS44699.1"/>
    </source>
</evidence>
<dbReference type="AlphaFoldDB" id="A0A1Q8Z1Z2"/>
<dbReference type="InterPro" id="IPR037026">
    <property type="entry name" value="Vgr_OB-fold_dom_sf"/>
</dbReference>
<evidence type="ECO:0000313" key="2">
    <source>
        <dbReference type="Proteomes" id="UP000464389"/>
    </source>
</evidence>
<protein>
    <submittedName>
        <fullName evidence="1">Phage baseplate assembly protein V</fullName>
    </submittedName>
</protein>
<dbReference type="Pfam" id="PF18946">
    <property type="entry name" value="Apex"/>
    <property type="match status" value="1"/>
</dbReference>
<name>A0A1Q8Z1Z2_9ENTR</name>
<reference evidence="1 2" key="1">
    <citation type="submission" date="2020-01" db="EMBL/GenBank/DDBJ databases">
        <title>Bactrocera dorsalis gut bacteria genome.</title>
        <authorList>
            <person name="Zhang H."/>
            <person name="Cai Z."/>
        </authorList>
    </citation>
    <scope>NUCLEOTIDE SEQUENCE [LARGE SCALE GENOMIC DNA]</scope>
    <source>
        <strain evidence="1 2">BD177</strain>
    </source>
</reference>
<gene>
    <name evidence="1" type="ORF">GW952_03270</name>
</gene>
<dbReference type="Pfam" id="PF18715">
    <property type="entry name" value="Phage_spike"/>
    <property type="match status" value="1"/>
</dbReference>
<accession>A0A1Q8Z1Z2</accession>
<organism evidence="1 2">
    <name type="scientific">Klebsiella michiganensis</name>
    <dbReference type="NCBI Taxonomy" id="1134687"/>
    <lineage>
        <taxon>Bacteria</taxon>
        <taxon>Pseudomonadati</taxon>
        <taxon>Pseudomonadota</taxon>
        <taxon>Gammaproteobacteria</taxon>
        <taxon>Enterobacterales</taxon>
        <taxon>Enterobacteriaceae</taxon>
        <taxon>Klebsiella/Raoultella group</taxon>
        <taxon>Klebsiella</taxon>
    </lineage>
</organism>
<dbReference type="InterPro" id="IPR006531">
    <property type="entry name" value="Gp5/Vgr_OB"/>
</dbReference>
<dbReference type="InterPro" id="IPR040629">
    <property type="entry name" value="Phage_spike"/>
</dbReference>
<dbReference type="RefSeq" id="WP_032437020.1">
    <property type="nucleotide sequence ID" value="NZ_CP048108.1"/>
</dbReference>
<proteinExistence type="predicted"/>
<dbReference type="InterPro" id="IPR044033">
    <property type="entry name" value="GpV-like_apex"/>
</dbReference>
<dbReference type="InterPro" id="IPR013046">
    <property type="entry name" value="GpV/Gp45"/>
</dbReference>
<dbReference type="Gene3D" id="6.20.150.10">
    <property type="match status" value="1"/>
</dbReference>
<dbReference type="Proteomes" id="UP000464389">
    <property type="component" value="Chromosome"/>
</dbReference>